<gene>
    <name evidence="2" type="ORF">J3U88_10805</name>
</gene>
<evidence type="ECO:0000313" key="3">
    <source>
        <dbReference type="Proteomes" id="UP000664417"/>
    </source>
</evidence>
<keyword evidence="3" id="KW-1185">Reference proteome</keyword>
<dbReference type="SUPFAM" id="SSF56281">
    <property type="entry name" value="Metallo-hydrolase/oxidoreductase"/>
    <property type="match status" value="1"/>
</dbReference>
<name>A0A8J7U265_9BACT</name>
<dbReference type="Gene3D" id="3.60.15.10">
    <property type="entry name" value="Ribonuclease Z/Hydroxyacylglutathione hydrolase-like"/>
    <property type="match status" value="1"/>
</dbReference>
<dbReference type="SMART" id="SM00849">
    <property type="entry name" value="Lactamase_B"/>
    <property type="match status" value="1"/>
</dbReference>
<protein>
    <submittedName>
        <fullName evidence="2">MBL fold metallo-hydrolase</fullName>
    </submittedName>
</protein>
<dbReference type="AlphaFoldDB" id="A0A8J7U265"/>
<sequence length="277" mass="30756">MSDVLEAVPPSETATQQVSLDFRLTVLGSGSSGNCSLVSSQDTHLLIDAGFSGKETCKRLEARGFDPSHLTAILVTHEHSDHVKSVHTLSRKFGIPIFSTQGTFNVALREKKFADWYELFPGRSVQLGTMCVHPISLPHDAVDPIGFRIECGERTLGHITDFGYASGLVTESLKGCDTLLIEANHDLEMLKEGPYPWSLKQRIAGRLGHLSNESMLNMLPDILHDDVKHLVLAHLSDSNNDRRLLTLQMKRALRRLGLEKIPFTLAEQNEPLRTLDI</sequence>
<dbReference type="Pfam" id="PF12706">
    <property type="entry name" value="Lactamase_B_2"/>
    <property type="match status" value="1"/>
</dbReference>
<dbReference type="Proteomes" id="UP000664417">
    <property type="component" value="Unassembled WGS sequence"/>
</dbReference>
<feature type="domain" description="Metallo-beta-lactamase" evidence="1">
    <location>
        <begin position="32"/>
        <end position="209"/>
    </location>
</feature>
<dbReference type="PANTHER" id="PTHR47619">
    <property type="entry name" value="METALLO-HYDROLASE YYCJ-RELATED"/>
    <property type="match status" value="1"/>
</dbReference>
<accession>A0A8J7U265</accession>
<reference evidence="2" key="1">
    <citation type="submission" date="2021-03" db="EMBL/GenBank/DDBJ databases">
        <authorList>
            <person name="Wang G."/>
        </authorList>
    </citation>
    <scope>NUCLEOTIDE SEQUENCE</scope>
    <source>
        <strain evidence="2">KCTC 12899</strain>
    </source>
</reference>
<comment type="caution">
    <text evidence="2">The sequence shown here is derived from an EMBL/GenBank/DDBJ whole genome shotgun (WGS) entry which is preliminary data.</text>
</comment>
<proteinExistence type="predicted"/>
<dbReference type="EMBL" id="JAFREP010000008">
    <property type="protein sequence ID" value="MBO1318948.1"/>
    <property type="molecule type" value="Genomic_DNA"/>
</dbReference>
<dbReference type="InterPro" id="IPR001279">
    <property type="entry name" value="Metallo-B-lactamas"/>
</dbReference>
<evidence type="ECO:0000313" key="2">
    <source>
        <dbReference type="EMBL" id="MBO1318948.1"/>
    </source>
</evidence>
<dbReference type="RefSeq" id="WP_207858768.1">
    <property type="nucleotide sequence ID" value="NZ_JAFREP010000008.1"/>
</dbReference>
<organism evidence="2 3">
    <name type="scientific">Acanthopleuribacter pedis</name>
    <dbReference type="NCBI Taxonomy" id="442870"/>
    <lineage>
        <taxon>Bacteria</taxon>
        <taxon>Pseudomonadati</taxon>
        <taxon>Acidobacteriota</taxon>
        <taxon>Holophagae</taxon>
        <taxon>Acanthopleuribacterales</taxon>
        <taxon>Acanthopleuribacteraceae</taxon>
        <taxon>Acanthopleuribacter</taxon>
    </lineage>
</organism>
<dbReference type="PANTHER" id="PTHR47619:SF1">
    <property type="entry name" value="EXODEOXYRIBONUCLEASE WALJ"/>
    <property type="match status" value="1"/>
</dbReference>
<dbReference type="InterPro" id="IPR052533">
    <property type="entry name" value="WalJ/YycJ-like"/>
</dbReference>
<dbReference type="InterPro" id="IPR036866">
    <property type="entry name" value="RibonucZ/Hydroxyglut_hydro"/>
</dbReference>
<evidence type="ECO:0000259" key="1">
    <source>
        <dbReference type="SMART" id="SM00849"/>
    </source>
</evidence>